<keyword evidence="13" id="KW-1185">Reference proteome</keyword>
<evidence type="ECO:0000313" key="13">
    <source>
        <dbReference type="Proteomes" id="UP000431533"/>
    </source>
</evidence>
<evidence type="ECO:0000256" key="11">
    <source>
        <dbReference type="SAM" id="Phobius"/>
    </source>
</evidence>
<keyword evidence="7 11" id="KW-0472">Membrane</keyword>
<evidence type="ECO:0000256" key="5">
    <source>
        <dbReference type="ARBA" id="ARBA00022729"/>
    </source>
</evidence>
<dbReference type="PANTHER" id="PTHR12145:SF41">
    <property type="entry name" value="MANNAN ENDO-1,6-ALPHA-MANNOSIDASE"/>
    <property type="match status" value="1"/>
</dbReference>
<feature type="transmembrane region" description="Helical" evidence="11">
    <location>
        <begin position="435"/>
        <end position="456"/>
    </location>
</feature>
<protein>
    <recommendedName>
        <fullName evidence="4 10">Mannan endo-1,6-alpha-mannosidase</fullName>
        <ecNumber evidence="4 10">3.2.1.101</ecNumber>
    </recommendedName>
</protein>
<dbReference type="OrthoDB" id="4187847at2759"/>
<sequence length="458" mass="48573">MRVGSILGYGAAIWQVAEAIDIDITSDASIKKAASTAAYGMMKYYTGNNTGDNPGNLPAPYYWWEAGAMFGIMVDYWYLTGDTTYNTVVQQGLLSQIGDDDNYMPQNQTKTEGNDDQAFWGMAAMTAAEEKFMDPPSPQPGWVALAQAVFNTMVARWDTTTCGGGLRWQIFTFNNGYDYKNSIANGGLFNIGARLARYTGNSTYADWAEKVFEWEMSVGLITDDFRVLDGSSDTTNCSTVDQVRYSYNQGIYLFGAAIMYNHTNGSAVWANRVSGLLNGTAIFFKDDVMTESACEDNVSTANPHGTCDNDQLSFKAHLSRWMAATAQLVPSTHSTIMSLLKTSAVAAAAQCDGGTDGVTCGQHWTANSTWDSTYGVGQQMSAVSVIQNLLIDSAPGLVTNTTGGTSAGNAAAGTESSSADGSDLVITPATGADKAGAGILTAVVLCGVVAGIGFMVTG</sequence>
<dbReference type="EMBL" id="QGMH01000003">
    <property type="protein sequence ID" value="TVY30891.1"/>
    <property type="molecule type" value="Genomic_DNA"/>
</dbReference>
<dbReference type="InterPro" id="IPR005198">
    <property type="entry name" value="Glyco_hydro_76"/>
</dbReference>
<name>A0A8H8R9H7_9HELO</name>
<keyword evidence="5" id="KW-0732">Signal</keyword>
<keyword evidence="8" id="KW-0325">Glycoprotein</keyword>
<evidence type="ECO:0000256" key="9">
    <source>
        <dbReference type="ARBA" id="ARBA00023295"/>
    </source>
</evidence>
<evidence type="ECO:0000313" key="12">
    <source>
        <dbReference type="EMBL" id="TVY30891.1"/>
    </source>
</evidence>
<keyword evidence="6 10" id="KW-0378">Hydrolase</keyword>
<dbReference type="RefSeq" id="XP_031009675.1">
    <property type="nucleotide sequence ID" value="XM_031145811.1"/>
</dbReference>
<comment type="subcellular location">
    <subcellularLocation>
        <location evidence="2">Endomembrane system</location>
    </subcellularLocation>
</comment>
<dbReference type="GO" id="GO:0009272">
    <property type="term" value="P:fungal-type cell wall biogenesis"/>
    <property type="evidence" value="ECO:0007669"/>
    <property type="project" value="TreeGrafter"/>
</dbReference>
<dbReference type="InterPro" id="IPR014480">
    <property type="entry name" value="Mannan-1_6-alpha_mannosidase"/>
</dbReference>
<dbReference type="InterPro" id="IPR008928">
    <property type="entry name" value="6-hairpin_glycosidase_sf"/>
</dbReference>
<evidence type="ECO:0000256" key="3">
    <source>
        <dbReference type="ARBA" id="ARBA00009699"/>
    </source>
</evidence>
<keyword evidence="11" id="KW-1133">Transmembrane helix</keyword>
<comment type="caution">
    <text evidence="12">The sequence shown here is derived from an EMBL/GenBank/DDBJ whole genome shotgun (WGS) entry which is preliminary data.</text>
</comment>
<dbReference type="Gene3D" id="1.50.10.20">
    <property type="match status" value="1"/>
</dbReference>
<evidence type="ECO:0000256" key="7">
    <source>
        <dbReference type="ARBA" id="ARBA00023136"/>
    </source>
</evidence>
<evidence type="ECO:0000256" key="6">
    <source>
        <dbReference type="ARBA" id="ARBA00022801"/>
    </source>
</evidence>
<organism evidence="12 13">
    <name type="scientific">Lachnellula hyalina</name>
    <dbReference type="NCBI Taxonomy" id="1316788"/>
    <lineage>
        <taxon>Eukaryota</taxon>
        <taxon>Fungi</taxon>
        <taxon>Dikarya</taxon>
        <taxon>Ascomycota</taxon>
        <taxon>Pezizomycotina</taxon>
        <taxon>Leotiomycetes</taxon>
        <taxon>Helotiales</taxon>
        <taxon>Lachnaceae</taxon>
        <taxon>Lachnellula</taxon>
    </lineage>
</organism>
<reference evidence="12 13" key="1">
    <citation type="submission" date="2018-05" db="EMBL/GenBank/DDBJ databases">
        <title>Genome sequencing and assembly of the regulated plant pathogen Lachnellula willkommii and related sister species for the development of diagnostic species identification markers.</title>
        <authorList>
            <person name="Giroux E."/>
            <person name="Bilodeau G."/>
        </authorList>
    </citation>
    <scope>NUCLEOTIDE SEQUENCE [LARGE SCALE GENOMIC DNA]</scope>
    <source>
        <strain evidence="12 13">CBS 185.66</strain>
    </source>
</reference>
<evidence type="ECO:0000256" key="8">
    <source>
        <dbReference type="ARBA" id="ARBA00023180"/>
    </source>
</evidence>
<dbReference type="GO" id="GO:0008496">
    <property type="term" value="F:mannan endo-1,6-alpha-mannosidase activity"/>
    <property type="evidence" value="ECO:0007669"/>
    <property type="project" value="UniProtKB-UniRule"/>
</dbReference>
<accession>A0A8H8R9H7</accession>
<dbReference type="GeneID" id="41981020"/>
<dbReference type="SUPFAM" id="SSF48208">
    <property type="entry name" value="Six-hairpin glycosidases"/>
    <property type="match status" value="1"/>
</dbReference>
<evidence type="ECO:0000256" key="2">
    <source>
        <dbReference type="ARBA" id="ARBA00004308"/>
    </source>
</evidence>
<dbReference type="GO" id="GO:0016052">
    <property type="term" value="P:carbohydrate catabolic process"/>
    <property type="evidence" value="ECO:0007669"/>
    <property type="project" value="InterPro"/>
</dbReference>
<dbReference type="GO" id="GO:0012505">
    <property type="term" value="C:endomembrane system"/>
    <property type="evidence" value="ECO:0007669"/>
    <property type="project" value="UniProtKB-SubCell"/>
</dbReference>
<dbReference type="Proteomes" id="UP000431533">
    <property type="component" value="Unassembled WGS sequence"/>
</dbReference>
<evidence type="ECO:0000256" key="4">
    <source>
        <dbReference type="ARBA" id="ARBA00012350"/>
    </source>
</evidence>
<evidence type="ECO:0000256" key="1">
    <source>
        <dbReference type="ARBA" id="ARBA00001452"/>
    </source>
</evidence>
<comment type="similarity">
    <text evidence="3 10">Belongs to the glycosyl hydrolase 76 family.</text>
</comment>
<evidence type="ECO:0000256" key="10">
    <source>
        <dbReference type="PIRNR" id="PIRNR016302"/>
    </source>
</evidence>
<dbReference type="FunFam" id="1.50.10.20:FF:000006">
    <property type="entry name" value="Mannan endo-1,6-alpha-mannosidase"/>
    <property type="match status" value="1"/>
</dbReference>
<dbReference type="EC" id="3.2.1.101" evidence="4 10"/>
<keyword evidence="9 10" id="KW-0326">Glycosidase</keyword>
<keyword evidence="11" id="KW-0812">Transmembrane</keyword>
<dbReference type="PIRSF" id="PIRSF016302">
    <property type="entry name" value="Man_a_manosd"/>
    <property type="match status" value="1"/>
</dbReference>
<dbReference type="Pfam" id="PF03663">
    <property type="entry name" value="Glyco_hydro_76"/>
    <property type="match status" value="1"/>
</dbReference>
<dbReference type="AlphaFoldDB" id="A0A8H8R9H7"/>
<comment type="catalytic activity">
    <reaction evidence="1 10">
        <text>Random hydrolysis of (1-&gt;6)-alpha-D-mannosidic linkages in unbranched (1-&gt;6)-mannans.</text>
        <dbReference type="EC" id="3.2.1.101"/>
    </reaction>
</comment>
<dbReference type="PANTHER" id="PTHR12145">
    <property type="entry name" value="MANNAN ENDO-1,6-ALPHA-MANNOSIDASE DCW1"/>
    <property type="match status" value="1"/>
</dbReference>
<proteinExistence type="inferred from homology"/>
<gene>
    <name evidence="12" type="primary">DCW1_1</name>
    <name evidence="12" type="ORF">LHYA1_G000822</name>
</gene>